<proteinExistence type="inferred from homology"/>
<dbReference type="Pfam" id="PF03747">
    <property type="entry name" value="ADP_ribosyl_GH"/>
    <property type="match status" value="1"/>
</dbReference>
<reference evidence="14" key="1">
    <citation type="submission" date="2022-11" db="UniProtKB">
        <authorList>
            <consortium name="WormBaseParasite"/>
        </authorList>
    </citation>
    <scope>IDENTIFICATION</scope>
</reference>
<protein>
    <recommendedName>
        <fullName evidence="4">ADP-ribosylhydrolase ARH3</fullName>
        <ecNumber evidence="2">3.2.1.143</ecNumber>
    </recommendedName>
    <alternativeName>
        <fullName evidence="5">ADP-ribose glycohydrolase ARH3</fullName>
    </alternativeName>
    <alternativeName>
        <fullName evidence="6">ADP-ribosylhydrolase 3</fullName>
    </alternativeName>
    <alternativeName>
        <fullName evidence="9">O-acetyl-ADP-ribose deacetylase ARH3</fullName>
    </alternativeName>
    <alternativeName>
        <fullName evidence="10">Poly(ADP-ribose) glycohydrolase ARH3</fullName>
    </alternativeName>
    <alternativeName>
        <fullName evidence="8">[Protein ADP-ribosylarginine] hydrolase-like protein 2</fullName>
    </alternativeName>
    <alternativeName>
        <fullName evidence="7">[Protein ADP-ribosylserine] hydrolase</fullName>
    </alternativeName>
</protein>
<evidence type="ECO:0000256" key="2">
    <source>
        <dbReference type="ARBA" id="ARBA00012255"/>
    </source>
</evidence>
<evidence type="ECO:0000256" key="7">
    <source>
        <dbReference type="ARBA" id="ARBA00042722"/>
    </source>
</evidence>
<name>A0A914YDZ8_9BILA</name>
<feature type="binding site" evidence="12">
    <location>
        <position position="73"/>
    </location>
    <ligand>
        <name>Mg(2+)</name>
        <dbReference type="ChEBI" id="CHEBI:18420"/>
        <label>1</label>
    </ligand>
</feature>
<evidence type="ECO:0000313" key="14">
    <source>
        <dbReference type="WBParaSite" id="PSU_v2.g15645.t1"/>
    </source>
</evidence>
<sequence>MANKEEMKRIFGAFYGQVIGDALGVTFERKKSASVKEQMAFAKKRKLNAGLDTSYILSMTGSDPPFIKAGQFTDDTEMAVSMARSIVANGGYNKVDVACAYAFWLCVTNPKTTGKTTRAALRCNIKKLSDKQLTSNWREELNNGQKEQIYKEISRNTREKNANSLSNGSLMRISPLAIAFRNLSTKELRELAKEDAGITHGNPIVGDAAATYCVALAALLKGKSKEEAFRDAYNSAETYMVRDYLKDAESRAVPVKLHQAGPGQQQETNGQTKFMGYLGVAFQSAFYELLHAKTFASGIEDSIARGGDTDTNACIVGALIGARFGVDDIPFEWIETVKNAKPCLFSYDNVRADLDMNFLSIRDVDNFVPQLAKIS</sequence>
<dbReference type="WBParaSite" id="PSU_v2.g15645.t1">
    <property type="protein sequence ID" value="PSU_v2.g15645.t1"/>
    <property type="gene ID" value="PSU_v2.g15645"/>
</dbReference>
<dbReference type="PANTHER" id="PTHR16222">
    <property type="entry name" value="ADP-RIBOSYLGLYCOHYDROLASE"/>
    <property type="match status" value="1"/>
</dbReference>
<evidence type="ECO:0000256" key="10">
    <source>
        <dbReference type="ARBA" id="ARBA00043193"/>
    </source>
</evidence>
<dbReference type="AlphaFoldDB" id="A0A914YDZ8"/>
<evidence type="ECO:0000256" key="9">
    <source>
        <dbReference type="ARBA" id="ARBA00043187"/>
    </source>
</evidence>
<keyword evidence="12" id="KW-0460">Magnesium</keyword>
<evidence type="ECO:0000256" key="12">
    <source>
        <dbReference type="PIRSR" id="PIRSR605502-1"/>
    </source>
</evidence>
<dbReference type="GO" id="GO:0005739">
    <property type="term" value="C:mitochondrion"/>
    <property type="evidence" value="ECO:0007669"/>
    <property type="project" value="TreeGrafter"/>
</dbReference>
<dbReference type="Gene3D" id="1.10.4080.10">
    <property type="entry name" value="ADP-ribosylation/Crystallin J1"/>
    <property type="match status" value="1"/>
</dbReference>
<dbReference type="Proteomes" id="UP000887577">
    <property type="component" value="Unplaced"/>
</dbReference>
<dbReference type="InterPro" id="IPR036705">
    <property type="entry name" value="Ribosyl_crysJ1_sf"/>
</dbReference>
<comment type="similarity">
    <text evidence="1">Belongs to the ADP-ribosylglycohydrolase family.</text>
</comment>
<feature type="binding site" evidence="12">
    <location>
        <position position="308"/>
    </location>
    <ligand>
        <name>Mg(2+)</name>
        <dbReference type="ChEBI" id="CHEBI:18420"/>
        <label>1</label>
    </ligand>
</feature>
<dbReference type="GO" id="GO:0004649">
    <property type="term" value="F:poly(ADP-ribose) glycohydrolase activity"/>
    <property type="evidence" value="ECO:0007669"/>
    <property type="project" value="UniProtKB-EC"/>
</dbReference>
<dbReference type="PANTHER" id="PTHR16222:SF24">
    <property type="entry name" value="ADP-RIBOSYLHYDROLASE ARH3"/>
    <property type="match status" value="1"/>
</dbReference>
<evidence type="ECO:0000256" key="6">
    <source>
        <dbReference type="ARBA" id="ARBA00042471"/>
    </source>
</evidence>
<evidence type="ECO:0000256" key="1">
    <source>
        <dbReference type="ARBA" id="ARBA00010702"/>
    </source>
</evidence>
<dbReference type="GO" id="GO:0046872">
    <property type="term" value="F:metal ion binding"/>
    <property type="evidence" value="ECO:0007669"/>
    <property type="project" value="UniProtKB-KW"/>
</dbReference>
<feature type="binding site" evidence="12">
    <location>
        <position position="311"/>
    </location>
    <ligand>
        <name>Mg(2+)</name>
        <dbReference type="ChEBI" id="CHEBI:18420"/>
        <label>1</label>
    </ligand>
</feature>
<comment type="catalytic activity">
    <reaction evidence="11">
        <text>alpha-NAD(+) + H2O = ADP-D-ribose + nicotinamide + H(+)</text>
        <dbReference type="Rhea" id="RHEA:68792"/>
        <dbReference type="ChEBI" id="CHEBI:15377"/>
        <dbReference type="ChEBI" id="CHEBI:15378"/>
        <dbReference type="ChEBI" id="CHEBI:17154"/>
        <dbReference type="ChEBI" id="CHEBI:57967"/>
        <dbReference type="ChEBI" id="CHEBI:77017"/>
    </reaction>
</comment>
<keyword evidence="13" id="KW-1185">Reference proteome</keyword>
<keyword evidence="12" id="KW-0479">Metal-binding</keyword>
<dbReference type="GO" id="GO:0005634">
    <property type="term" value="C:nucleus"/>
    <property type="evidence" value="ECO:0007669"/>
    <property type="project" value="TreeGrafter"/>
</dbReference>
<comment type="cofactor">
    <cofactor evidence="12">
        <name>Mg(2+)</name>
        <dbReference type="ChEBI" id="CHEBI:18420"/>
    </cofactor>
    <text evidence="12">Binds 2 magnesium ions per subunit.</text>
</comment>
<dbReference type="InterPro" id="IPR005502">
    <property type="entry name" value="Ribosyl_crysJ1"/>
</dbReference>
<evidence type="ECO:0000256" key="8">
    <source>
        <dbReference type="ARBA" id="ARBA00042850"/>
    </source>
</evidence>
<dbReference type="SUPFAM" id="SSF101478">
    <property type="entry name" value="ADP-ribosylglycohydrolase"/>
    <property type="match status" value="1"/>
</dbReference>
<dbReference type="EC" id="3.2.1.143" evidence="2"/>
<keyword evidence="3" id="KW-0378">Hydrolase</keyword>
<evidence type="ECO:0000313" key="13">
    <source>
        <dbReference type="Proteomes" id="UP000887577"/>
    </source>
</evidence>
<organism evidence="13 14">
    <name type="scientific">Panagrolaimus superbus</name>
    <dbReference type="NCBI Taxonomy" id="310955"/>
    <lineage>
        <taxon>Eukaryota</taxon>
        <taxon>Metazoa</taxon>
        <taxon>Ecdysozoa</taxon>
        <taxon>Nematoda</taxon>
        <taxon>Chromadorea</taxon>
        <taxon>Rhabditida</taxon>
        <taxon>Tylenchina</taxon>
        <taxon>Panagrolaimomorpha</taxon>
        <taxon>Panagrolaimoidea</taxon>
        <taxon>Panagrolaimidae</taxon>
        <taxon>Panagrolaimus</taxon>
    </lineage>
</organism>
<evidence type="ECO:0000256" key="3">
    <source>
        <dbReference type="ARBA" id="ARBA00022801"/>
    </source>
</evidence>
<feature type="binding site" evidence="12">
    <location>
        <position position="74"/>
    </location>
    <ligand>
        <name>Mg(2+)</name>
        <dbReference type="ChEBI" id="CHEBI:18420"/>
        <label>1</label>
    </ligand>
</feature>
<dbReference type="InterPro" id="IPR050792">
    <property type="entry name" value="ADP-ribosylglycohydrolase"/>
</dbReference>
<accession>A0A914YDZ8</accession>
<evidence type="ECO:0000256" key="4">
    <source>
        <dbReference type="ARBA" id="ARBA00041057"/>
    </source>
</evidence>
<feature type="binding site" evidence="12">
    <location>
        <position position="310"/>
    </location>
    <ligand>
        <name>Mg(2+)</name>
        <dbReference type="ChEBI" id="CHEBI:18420"/>
        <label>1</label>
    </ligand>
</feature>
<evidence type="ECO:0000256" key="11">
    <source>
        <dbReference type="ARBA" id="ARBA00049015"/>
    </source>
</evidence>
<evidence type="ECO:0000256" key="5">
    <source>
        <dbReference type="ARBA" id="ARBA00042398"/>
    </source>
</evidence>
<feature type="binding site" evidence="12">
    <location>
        <position position="75"/>
    </location>
    <ligand>
        <name>Mg(2+)</name>
        <dbReference type="ChEBI" id="CHEBI:18420"/>
        <label>1</label>
    </ligand>
</feature>